<dbReference type="InterPro" id="IPR005122">
    <property type="entry name" value="Uracil-DNA_glycosylase-like"/>
</dbReference>
<dbReference type="Pfam" id="PF03167">
    <property type="entry name" value="UDG"/>
    <property type="match status" value="1"/>
</dbReference>
<dbReference type="Gene3D" id="3.40.470.10">
    <property type="entry name" value="Uracil-DNA glycosylase-like domain"/>
    <property type="match status" value="1"/>
</dbReference>
<dbReference type="RefSeq" id="WP_115579597.1">
    <property type="nucleotide sequence ID" value="NZ_NXLX01000024.1"/>
</dbReference>
<dbReference type="AlphaFoldDB" id="A0A3D8J3A8"/>
<evidence type="ECO:0000259" key="1">
    <source>
        <dbReference type="Pfam" id="PF03167"/>
    </source>
</evidence>
<name>A0A3D8J3A8_9HELI</name>
<accession>A0A3D8J3A8</accession>
<dbReference type="SUPFAM" id="SSF52141">
    <property type="entry name" value="Uracil-DNA glycosylase-like"/>
    <property type="match status" value="1"/>
</dbReference>
<dbReference type="Proteomes" id="UP000256695">
    <property type="component" value="Unassembled WGS sequence"/>
</dbReference>
<organism evidence="2 3">
    <name type="scientific">Helicobacter anseris</name>
    <dbReference type="NCBI Taxonomy" id="375926"/>
    <lineage>
        <taxon>Bacteria</taxon>
        <taxon>Pseudomonadati</taxon>
        <taxon>Campylobacterota</taxon>
        <taxon>Epsilonproteobacteria</taxon>
        <taxon>Campylobacterales</taxon>
        <taxon>Helicobacteraceae</taxon>
        <taxon>Helicobacter</taxon>
    </lineage>
</organism>
<protein>
    <recommendedName>
        <fullName evidence="1">Uracil-DNA glycosylase-like domain-containing protein</fullName>
    </recommendedName>
</protein>
<feature type="domain" description="Uracil-DNA glycosylase-like" evidence="1">
    <location>
        <begin position="64"/>
        <end position="195"/>
    </location>
</feature>
<sequence>MQERLKDLYRLQELYLLRAFGQEFVEQKVQLQEQLQNSSYDDILNCRLCHRSKMSKPIVGMIHNQSKVSFVTQTPVLNPKGLFLQTRSAQMLQSIISNVLHFSLSDCSIFSLLKCGEMFEYAQEVEICKNHLFEQLKTLPNSVILCFLDMQALETFRLKQKDLFGKITEWNNQKIIFTHSLKTLSKNPSLKKETMQHLLLLKENL</sequence>
<reference evidence="2 3" key="1">
    <citation type="submission" date="2018-04" db="EMBL/GenBank/DDBJ databases">
        <title>Novel Campyloabacter and Helicobacter Species and Strains.</title>
        <authorList>
            <person name="Mannion A.J."/>
            <person name="Shen Z."/>
            <person name="Fox J.G."/>
        </authorList>
    </citation>
    <scope>NUCLEOTIDE SEQUENCE [LARGE SCALE GENOMIC DNA]</scope>
    <source>
        <strain evidence="2 3">MIT 04-9362</strain>
    </source>
</reference>
<dbReference type="InterPro" id="IPR036895">
    <property type="entry name" value="Uracil-DNA_glycosylase-like_sf"/>
</dbReference>
<evidence type="ECO:0000313" key="2">
    <source>
        <dbReference type="EMBL" id="RDU71903.1"/>
    </source>
</evidence>
<dbReference type="OrthoDB" id="5290748at2"/>
<dbReference type="EMBL" id="NXLX01000024">
    <property type="protein sequence ID" value="RDU71903.1"/>
    <property type="molecule type" value="Genomic_DNA"/>
</dbReference>
<gene>
    <name evidence="2" type="ORF">CQA57_07370</name>
</gene>
<keyword evidence="3" id="KW-1185">Reference proteome</keyword>
<comment type="caution">
    <text evidence="2">The sequence shown here is derived from an EMBL/GenBank/DDBJ whole genome shotgun (WGS) entry which is preliminary data.</text>
</comment>
<evidence type="ECO:0000313" key="3">
    <source>
        <dbReference type="Proteomes" id="UP000256695"/>
    </source>
</evidence>
<proteinExistence type="predicted"/>